<reference evidence="1" key="1">
    <citation type="submission" date="2013-08" db="EMBL/GenBank/DDBJ databases">
        <title>Gene expansion shapes genome architecture in the human pathogen Lichtheimia corymbifera: an evolutionary genomics analysis in the ancient terrestrial Mucorales (Mucoromycotina).</title>
        <authorList>
            <person name="Schwartze V.U."/>
            <person name="Winter S."/>
            <person name="Shelest E."/>
            <person name="Marcet-Houben M."/>
            <person name="Horn F."/>
            <person name="Wehner S."/>
            <person name="Hoffmann K."/>
            <person name="Riege K."/>
            <person name="Sammeth M."/>
            <person name="Nowrousian M."/>
            <person name="Valiante V."/>
            <person name="Linde J."/>
            <person name="Jacobsen I.D."/>
            <person name="Marz M."/>
            <person name="Brakhage A.A."/>
            <person name="Gabaldon T."/>
            <person name="Bocker S."/>
            <person name="Voigt K."/>
        </authorList>
    </citation>
    <scope>NUCLEOTIDE SEQUENCE [LARGE SCALE GENOMIC DNA]</scope>
    <source>
        <strain evidence="1">FSU 9682</strain>
    </source>
</reference>
<evidence type="ECO:0000313" key="1">
    <source>
        <dbReference type="EMBL" id="CDH49431.1"/>
    </source>
</evidence>
<evidence type="ECO:0000313" key="2">
    <source>
        <dbReference type="Proteomes" id="UP000027586"/>
    </source>
</evidence>
<organism evidence="1 2">
    <name type="scientific">Lichtheimia corymbifera JMRC:FSU:9682</name>
    <dbReference type="NCBI Taxonomy" id="1263082"/>
    <lineage>
        <taxon>Eukaryota</taxon>
        <taxon>Fungi</taxon>
        <taxon>Fungi incertae sedis</taxon>
        <taxon>Mucoromycota</taxon>
        <taxon>Mucoromycotina</taxon>
        <taxon>Mucoromycetes</taxon>
        <taxon>Mucorales</taxon>
        <taxon>Lichtheimiaceae</taxon>
        <taxon>Lichtheimia</taxon>
    </lineage>
</organism>
<dbReference type="AlphaFoldDB" id="A0A068RKC9"/>
<sequence length="546" mass="62523">MTSNHDRRSYSVVAHIPDNSTIAVVIDNDEHHLHPLSHATNVKTHLLYTGEAPRPNNCYSYVIMQDGIITQQESSNRSISGTSSTSTTTTTTTTYDFFDRVPKIEHVAQLPRLYGPLFKEKPNELHKTGQIATLHFTGNQDDFDTLHQRYQEKIKIEVSMSYIGADDIMEFDSVQLKLSGRASRWMSKLSYGVKLPKDSRLYGHRHLKLRALATDPSYLREYLAYKSIKASGLPCSDFSFVRVFINNQAIGLFGLIEAYKKPWLKDVFGDNKVNILYQGLGYSKVSNDHNQCADLKYNPDLQSYNHDQYKIKVAGKNDDGYQSLQSFTKTIVDDTWRDHANVESFLRSFALEIVAGFSDAYMSMADNYYVYKHKDEFVHIMSDVDMTFGQTTLRLDKMLTGDYRQYPGINIRPLSKYILDNADLSNQLQQKVNEMASRLVHPDIMRPVIDDVYSLIEQDVAWDKQLPRMGKNHIANNTTTYDRDNLPFWVHPPIEPDVLDDFNLRMRNDDVGFQDAVYGKPPYTSLTGVLDYITKSSDAILTRNST</sequence>
<comment type="caution">
    <text evidence="1">The sequence shown here is derived from an EMBL/GenBank/DDBJ whole genome shotgun (WGS) entry which is preliminary data.</text>
</comment>
<dbReference type="Proteomes" id="UP000027586">
    <property type="component" value="Unassembled WGS sequence"/>
</dbReference>
<gene>
    <name evidence="1" type="ORF">LCOR_01174.1</name>
</gene>
<name>A0A068RKC9_9FUNG</name>
<dbReference type="PANTHER" id="PTHR40050:SF1">
    <property type="entry name" value="INNER SPORE COAT PROTEIN H"/>
    <property type="match status" value="1"/>
</dbReference>
<dbReference type="VEuPathDB" id="FungiDB:LCOR_01174.1"/>
<dbReference type="OrthoDB" id="2227089at2759"/>
<evidence type="ECO:0008006" key="3">
    <source>
        <dbReference type="Google" id="ProtNLM"/>
    </source>
</evidence>
<keyword evidence="2" id="KW-1185">Reference proteome</keyword>
<dbReference type="STRING" id="1263082.A0A068RKC9"/>
<dbReference type="PANTHER" id="PTHR40050">
    <property type="entry name" value="INNER SPORE COAT PROTEIN H"/>
    <property type="match status" value="1"/>
</dbReference>
<proteinExistence type="predicted"/>
<protein>
    <recommendedName>
        <fullName evidence="3">Coth-domain-containing protein</fullName>
    </recommendedName>
</protein>
<dbReference type="Pfam" id="PF08757">
    <property type="entry name" value="CotH"/>
    <property type="match status" value="1"/>
</dbReference>
<dbReference type="InterPro" id="IPR014867">
    <property type="entry name" value="Spore_coat_CotH_CotH2/3/7"/>
</dbReference>
<dbReference type="EMBL" id="CBTN010000003">
    <property type="protein sequence ID" value="CDH49431.1"/>
    <property type="molecule type" value="Genomic_DNA"/>
</dbReference>
<accession>A0A068RKC9</accession>